<keyword evidence="3" id="KW-0133">Cell shape</keyword>
<dbReference type="EMBL" id="JABAFZ010000010">
    <property type="protein sequence ID" value="NME90207.1"/>
    <property type="molecule type" value="Genomic_DNA"/>
</dbReference>
<evidence type="ECO:0000256" key="3">
    <source>
        <dbReference type="ARBA" id="ARBA00022960"/>
    </source>
</evidence>
<comment type="subcellular location">
    <subcellularLocation>
        <location evidence="1">Membrane</location>
        <topology evidence="1">Multi-pass membrane protein</topology>
    </subcellularLocation>
</comment>
<dbReference type="GO" id="GO:0008360">
    <property type="term" value="P:regulation of cell shape"/>
    <property type="evidence" value="ECO:0007669"/>
    <property type="project" value="UniProtKB-KW"/>
</dbReference>
<keyword evidence="4 6" id="KW-1133">Transmembrane helix</keyword>
<evidence type="ECO:0000313" key="7">
    <source>
        <dbReference type="EMBL" id="NME90207.1"/>
    </source>
</evidence>
<evidence type="ECO:0000256" key="4">
    <source>
        <dbReference type="ARBA" id="ARBA00022989"/>
    </source>
</evidence>
<proteinExistence type="predicted"/>
<dbReference type="GO" id="GO:0051301">
    <property type="term" value="P:cell division"/>
    <property type="evidence" value="ECO:0007669"/>
    <property type="project" value="InterPro"/>
</dbReference>
<keyword evidence="2 6" id="KW-0812">Transmembrane</keyword>
<evidence type="ECO:0000256" key="6">
    <source>
        <dbReference type="SAM" id="Phobius"/>
    </source>
</evidence>
<evidence type="ECO:0000313" key="8">
    <source>
        <dbReference type="Proteomes" id="UP000544551"/>
    </source>
</evidence>
<evidence type="ECO:0000256" key="1">
    <source>
        <dbReference type="ARBA" id="ARBA00004141"/>
    </source>
</evidence>
<gene>
    <name evidence="7" type="ORF">HF853_11090</name>
</gene>
<name>A0AB36CN81_9CORY</name>
<evidence type="ECO:0000256" key="2">
    <source>
        <dbReference type="ARBA" id="ARBA00022692"/>
    </source>
</evidence>
<accession>A0AB36CN81</accession>
<protein>
    <submittedName>
        <fullName evidence="7">FtsW/RodA/SpoVE family cell cycle protein</fullName>
    </submittedName>
</protein>
<feature type="transmembrane region" description="Helical" evidence="6">
    <location>
        <begin position="36"/>
        <end position="55"/>
    </location>
</feature>
<evidence type="ECO:0000256" key="5">
    <source>
        <dbReference type="ARBA" id="ARBA00023136"/>
    </source>
</evidence>
<keyword evidence="5 6" id="KW-0472">Membrane</keyword>
<comment type="caution">
    <text evidence="7">The sequence shown here is derived from an EMBL/GenBank/DDBJ whole genome shotgun (WGS) entry which is preliminary data.</text>
</comment>
<reference evidence="7 8" key="1">
    <citation type="submission" date="2020-04" db="EMBL/GenBank/DDBJ databases">
        <authorList>
            <person name="Hitch T.C.A."/>
            <person name="Wylensek D."/>
            <person name="Clavel T."/>
        </authorList>
    </citation>
    <scope>NUCLEOTIDE SEQUENCE [LARGE SCALE GENOMIC DNA]</scope>
    <source>
        <strain evidence="7 8">BL-383-APC-3D</strain>
    </source>
</reference>
<dbReference type="AlphaFoldDB" id="A0AB36CN81"/>
<organism evidence="7 8">
    <name type="scientific">Corynebacterium stationis</name>
    <dbReference type="NCBI Taxonomy" id="1705"/>
    <lineage>
        <taxon>Bacteria</taxon>
        <taxon>Bacillati</taxon>
        <taxon>Actinomycetota</taxon>
        <taxon>Actinomycetes</taxon>
        <taxon>Mycobacteriales</taxon>
        <taxon>Corynebacteriaceae</taxon>
        <taxon>Corynebacterium</taxon>
    </lineage>
</organism>
<dbReference type="InterPro" id="IPR001182">
    <property type="entry name" value="FtsW/RodA"/>
</dbReference>
<sequence length="83" mass="9054">MQGIWKSFGTILAYKSLLPPVKFPGLIPMTGPSMPLMSAGYSSLLANYLIIALVLRISHSTRTSDAVLQVKKAPRKPLTQPFP</sequence>
<dbReference type="Proteomes" id="UP000544551">
    <property type="component" value="Unassembled WGS sequence"/>
</dbReference>
<dbReference type="Pfam" id="PF01098">
    <property type="entry name" value="FTSW_RODA_SPOVE"/>
    <property type="match status" value="1"/>
</dbReference>
<dbReference type="GO" id="GO:0016020">
    <property type="term" value="C:membrane"/>
    <property type="evidence" value="ECO:0007669"/>
    <property type="project" value="UniProtKB-SubCell"/>
</dbReference>